<evidence type="ECO:0000313" key="1">
    <source>
        <dbReference type="EMBL" id="AGB27746.1"/>
    </source>
</evidence>
<dbReference type="PATRIC" id="fig|908937.9.peg.380"/>
<proteinExistence type="predicted"/>
<accession>L0JBQ4</accession>
<dbReference type="AlphaFoldDB" id="L0JBQ4"/>
<dbReference type="HOGENOM" id="CLU_3404816_0_0_10"/>
<name>L0JBQ4_PREDD</name>
<sequence>MKKHSLFRFMLCVSLLTGSAASVVAGGIWS</sequence>
<organism evidence="1 2">
    <name type="scientific">Prevotella dentalis (strain ATCC 49559 / DSM 3688 / JCM 13448 / NCTC 12043 / ES 2772)</name>
    <name type="common">Mitsuokella dentalis</name>
    <dbReference type="NCBI Taxonomy" id="908937"/>
    <lineage>
        <taxon>Bacteria</taxon>
        <taxon>Pseudomonadati</taxon>
        <taxon>Bacteroidota</taxon>
        <taxon>Bacteroidia</taxon>
        <taxon>Bacteroidales</taxon>
        <taxon>Prevotellaceae</taxon>
        <taxon>Prevotella</taxon>
    </lineage>
</organism>
<keyword evidence="2" id="KW-1185">Reference proteome</keyword>
<gene>
    <name evidence="1" type="ordered locus">Prede_0364</name>
</gene>
<dbReference type="KEGG" id="pdt:Prede_0364"/>
<reference evidence="2" key="1">
    <citation type="submission" date="2012-02" db="EMBL/GenBank/DDBJ databases">
        <title>Complete sequence of chromosome 1 of Prevotella dentalis DSM 3688.</title>
        <authorList>
            <person name="Lucas S."/>
            <person name="Copeland A."/>
            <person name="Lapidus A."/>
            <person name="Glavina del Rio T."/>
            <person name="Dalin E."/>
            <person name="Tice H."/>
            <person name="Bruce D."/>
            <person name="Goodwin L."/>
            <person name="Pitluck S."/>
            <person name="Peters L."/>
            <person name="Mikhailova N."/>
            <person name="Chertkov O."/>
            <person name="Kyrpides N."/>
            <person name="Mavromatis K."/>
            <person name="Ivanova N."/>
            <person name="Brettin T."/>
            <person name="Detter J.C."/>
            <person name="Han C."/>
            <person name="Larimer F."/>
            <person name="Land M."/>
            <person name="Hauser L."/>
            <person name="Markowitz V."/>
            <person name="Cheng J.-F."/>
            <person name="Hugenholtz P."/>
            <person name="Woyke T."/>
            <person name="Wu D."/>
            <person name="Gronow S."/>
            <person name="Wellnitz S."/>
            <person name="Brambilla E."/>
            <person name="Klenk H.-P."/>
            <person name="Eisen J.A."/>
        </authorList>
    </citation>
    <scope>NUCLEOTIDE SEQUENCE [LARGE SCALE GENOMIC DNA]</scope>
    <source>
        <strain evidence="2">ATCC 49559 / DSM 3688 / JCM 13448 / NCTC 12043 / ES 2772</strain>
    </source>
</reference>
<evidence type="ECO:0000313" key="2">
    <source>
        <dbReference type="Proteomes" id="UP000010862"/>
    </source>
</evidence>
<dbReference type="Proteomes" id="UP000010862">
    <property type="component" value="Chromosome 1"/>
</dbReference>
<protein>
    <submittedName>
        <fullName evidence="1">Uncharacterized protein</fullName>
    </submittedName>
</protein>
<dbReference type="EMBL" id="CP003368">
    <property type="protein sequence ID" value="AGB27746.1"/>
    <property type="molecule type" value="Genomic_DNA"/>
</dbReference>